<evidence type="ECO:0000256" key="1">
    <source>
        <dbReference type="SAM" id="SignalP"/>
    </source>
</evidence>
<dbReference type="Pfam" id="PF07434">
    <property type="entry name" value="CblD"/>
    <property type="match status" value="1"/>
</dbReference>
<keyword evidence="1" id="KW-0732">Signal</keyword>
<feature type="signal peptide" evidence="1">
    <location>
        <begin position="1"/>
        <end position="26"/>
    </location>
</feature>
<dbReference type="InterPro" id="IPR010888">
    <property type="entry name" value="CblD"/>
</dbReference>
<name>A0ABQ6T1F1_9GAMM</name>
<evidence type="ECO:0000313" key="3">
    <source>
        <dbReference type="Proteomes" id="UP000326367"/>
    </source>
</evidence>
<organism evidence="2 3">
    <name type="scientific">Stenotrophomonas cyclobalanopsidis</name>
    <dbReference type="NCBI Taxonomy" id="2771362"/>
    <lineage>
        <taxon>Bacteria</taxon>
        <taxon>Pseudomonadati</taxon>
        <taxon>Pseudomonadota</taxon>
        <taxon>Gammaproteobacteria</taxon>
        <taxon>Lysobacterales</taxon>
        <taxon>Lysobacteraceae</taxon>
        <taxon>Stenotrophomonas</taxon>
    </lineage>
</organism>
<gene>
    <name evidence="2" type="ORF">FJU31_09425</name>
</gene>
<dbReference type="InterPro" id="IPR043037">
    <property type="entry name" value="CfaE_adhesin"/>
</dbReference>
<dbReference type="Gene3D" id="2.60.40.2520">
    <property type="entry name" value="CFA/I fimbrial subunit E, adhesin domain"/>
    <property type="match status" value="1"/>
</dbReference>
<feature type="chain" id="PRO_5046500888" evidence="1">
    <location>
        <begin position="27"/>
        <end position="381"/>
    </location>
</feature>
<sequence length="381" mass="41187">MRRAMRGLMWVMLSTALVVMAPRAFAQRPPETHPVSEHRDIVMSWDRSALPGDVELWVPRTVLAYDGSAPYPYAVAHVTCTSSTSAINGRCPEVGQHGLASPYGEISILLKESRSGMQTEVALLGSGQRPASGQSCWSNYWPSIATIPLWNADVEVCGRHQGAGLGAGLLLPSAQLTRLVAGHWTAQLILRMSALVGGPAIATYTFNLDFTITDRDAVAIYFPHFDEISPHVGMNLRYDPIHQTVGGGTTVDMCLYDGLGSQAPYLGVTVRDSGSRTPGPTGFSAWHRDSGGTGDSERLDYNVTLDYNGAPLPMRNGVEEQLTGIDAAKLKLVVLPGMSQPVFCVDTPLRLEMPRVPIAEKQAGYYRGDLKVELRVPTGVP</sequence>
<dbReference type="Gene3D" id="2.60.40.2040">
    <property type="entry name" value="CFA/I fimbrial subunit E, pilin domain"/>
    <property type="match status" value="1"/>
</dbReference>
<comment type="caution">
    <text evidence="2">The sequence shown here is derived from an EMBL/GenBank/DDBJ whole genome shotgun (WGS) entry which is preliminary data.</text>
</comment>
<protein>
    <submittedName>
        <fullName evidence="2">Pilin protein</fullName>
    </submittedName>
</protein>
<keyword evidence="3" id="KW-1185">Reference proteome</keyword>
<dbReference type="EMBL" id="VYKI01000009">
    <property type="protein sequence ID" value="KAA8999188.1"/>
    <property type="molecule type" value="Genomic_DNA"/>
</dbReference>
<dbReference type="Proteomes" id="UP000326367">
    <property type="component" value="Unassembled WGS sequence"/>
</dbReference>
<proteinExistence type="predicted"/>
<evidence type="ECO:0000313" key="2">
    <source>
        <dbReference type="EMBL" id="KAA8999188.1"/>
    </source>
</evidence>
<dbReference type="RefSeq" id="WP_150454521.1">
    <property type="nucleotide sequence ID" value="NZ_VYKI01000009.1"/>
</dbReference>
<reference evidence="2 3" key="1">
    <citation type="journal article" date="2020" name="Antonie Van Leeuwenhoek">
        <title>Stenotrophomonas cyclobalanopsidis sp. nov., isolated from the leaf spot disease of Cyclobalanopsis patelliformis.</title>
        <authorList>
            <person name="Bian D.R."/>
            <person name="Xue H."/>
            <person name="Piao C.G."/>
            <person name="Li Y."/>
        </authorList>
    </citation>
    <scope>NUCLEOTIDE SEQUENCE [LARGE SCALE GENOMIC DNA]</scope>
    <source>
        <strain evidence="2 3">TPQG1-4</strain>
    </source>
</reference>
<accession>A0ABQ6T1F1</accession>